<name>A0A327NNJ4_9BACT</name>
<dbReference type="SMART" id="SM00850">
    <property type="entry name" value="LytTR"/>
    <property type="match status" value="1"/>
</dbReference>
<comment type="caution">
    <text evidence="4">The sequence shown here is derived from an EMBL/GenBank/DDBJ whole genome shotgun (WGS) entry which is preliminary data.</text>
</comment>
<evidence type="ECO:0000313" key="5">
    <source>
        <dbReference type="Proteomes" id="UP000249016"/>
    </source>
</evidence>
<dbReference type="EMBL" id="QLII01000001">
    <property type="protein sequence ID" value="RAI74198.1"/>
    <property type="molecule type" value="Genomic_DNA"/>
</dbReference>
<dbReference type="PROSITE" id="PS50930">
    <property type="entry name" value="HTH_LYTTR"/>
    <property type="match status" value="1"/>
</dbReference>
<dbReference type="Gene3D" id="3.40.50.2300">
    <property type="match status" value="1"/>
</dbReference>
<dbReference type="GO" id="GO:0003677">
    <property type="term" value="F:DNA binding"/>
    <property type="evidence" value="ECO:0007669"/>
    <property type="project" value="UniProtKB-KW"/>
</dbReference>
<dbReference type="Proteomes" id="UP000249016">
    <property type="component" value="Unassembled WGS sequence"/>
</dbReference>
<dbReference type="PANTHER" id="PTHR37299">
    <property type="entry name" value="TRANSCRIPTIONAL REGULATOR-RELATED"/>
    <property type="match status" value="1"/>
</dbReference>
<evidence type="ECO:0000259" key="3">
    <source>
        <dbReference type="PROSITE" id="PS50930"/>
    </source>
</evidence>
<dbReference type="PANTHER" id="PTHR37299:SF1">
    <property type="entry name" value="STAGE 0 SPORULATION PROTEIN A HOMOLOG"/>
    <property type="match status" value="1"/>
</dbReference>
<dbReference type="AlphaFoldDB" id="A0A327NNJ4"/>
<dbReference type="Gene3D" id="2.40.50.1020">
    <property type="entry name" value="LytTr DNA-binding domain"/>
    <property type="match status" value="1"/>
</dbReference>
<dbReference type="InterPro" id="IPR046947">
    <property type="entry name" value="LytR-like"/>
</dbReference>
<evidence type="ECO:0000256" key="1">
    <source>
        <dbReference type="PROSITE-ProRule" id="PRU00169"/>
    </source>
</evidence>
<keyword evidence="4" id="KW-0238">DNA-binding</keyword>
<dbReference type="SUPFAM" id="SSF52172">
    <property type="entry name" value="CheY-like"/>
    <property type="match status" value="1"/>
</dbReference>
<keyword evidence="5" id="KW-1185">Reference proteome</keyword>
<sequence length="245" mass="27919">MIKAIIIDDEAHCRETLSMQLAKYCPQVNVLAQCRSAAEGLKAIAEHTPDLLFLDVEMPLMNGFEMLEQLTDIPFDIIFTTGYDTYAIKAIRFSALDYLLKPIDKDDLLKAVAKVNPVPDSNMVQQIELLLQKLGHKPALQKIALPSLQGFELVMIDTIIRCEADNNYTHVFLKSRQSLLVSRTLKEIEELLEESSFLRVHQSHLINLNEIIRYVRGEGGYVVMSDNSTVHVSRSRKDELLKMFR</sequence>
<feature type="domain" description="HTH LytTR-type" evidence="3">
    <location>
        <begin position="143"/>
        <end position="245"/>
    </location>
</feature>
<feature type="domain" description="Response regulatory" evidence="2">
    <location>
        <begin position="3"/>
        <end position="116"/>
    </location>
</feature>
<dbReference type="PROSITE" id="PS50110">
    <property type="entry name" value="RESPONSE_REGULATORY"/>
    <property type="match status" value="1"/>
</dbReference>
<dbReference type="InterPro" id="IPR011006">
    <property type="entry name" value="CheY-like_superfamily"/>
</dbReference>
<dbReference type="SMART" id="SM00448">
    <property type="entry name" value="REC"/>
    <property type="match status" value="1"/>
</dbReference>
<dbReference type="InterPro" id="IPR007492">
    <property type="entry name" value="LytTR_DNA-bd_dom"/>
</dbReference>
<dbReference type="RefSeq" id="WP_111341067.1">
    <property type="nucleotide sequence ID" value="NZ_QLII01000001.1"/>
</dbReference>
<dbReference type="Pfam" id="PF04397">
    <property type="entry name" value="LytTR"/>
    <property type="match status" value="1"/>
</dbReference>
<dbReference type="OrthoDB" id="1646880at2"/>
<feature type="modified residue" description="4-aspartylphosphate" evidence="1">
    <location>
        <position position="55"/>
    </location>
</feature>
<proteinExistence type="predicted"/>
<dbReference type="GO" id="GO:0000156">
    <property type="term" value="F:phosphorelay response regulator activity"/>
    <property type="evidence" value="ECO:0007669"/>
    <property type="project" value="InterPro"/>
</dbReference>
<gene>
    <name evidence="4" type="ORF">HMF3257_07415</name>
</gene>
<accession>A0A327NNJ4</accession>
<protein>
    <submittedName>
        <fullName evidence="4">DNA-binding response regulator</fullName>
    </submittedName>
</protein>
<dbReference type="InterPro" id="IPR001789">
    <property type="entry name" value="Sig_transdc_resp-reg_receiver"/>
</dbReference>
<reference evidence="4 5" key="1">
    <citation type="submission" date="2018-06" db="EMBL/GenBank/DDBJ databases">
        <title>Spirosoma sp. HMF3257 Genome sequencing and assembly.</title>
        <authorList>
            <person name="Kang H."/>
            <person name="Cha I."/>
            <person name="Kim H."/>
            <person name="Kang J."/>
            <person name="Joh K."/>
        </authorList>
    </citation>
    <scope>NUCLEOTIDE SEQUENCE [LARGE SCALE GENOMIC DNA]</scope>
    <source>
        <strain evidence="4 5">HMF3257</strain>
    </source>
</reference>
<evidence type="ECO:0000313" key="4">
    <source>
        <dbReference type="EMBL" id="RAI74198.1"/>
    </source>
</evidence>
<dbReference type="Pfam" id="PF00072">
    <property type="entry name" value="Response_reg"/>
    <property type="match status" value="1"/>
</dbReference>
<keyword evidence="1" id="KW-0597">Phosphoprotein</keyword>
<evidence type="ECO:0000259" key="2">
    <source>
        <dbReference type="PROSITE" id="PS50110"/>
    </source>
</evidence>
<organism evidence="4 5">
    <name type="scientific">Spirosoma telluris</name>
    <dbReference type="NCBI Taxonomy" id="2183553"/>
    <lineage>
        <taxon>Bacteria</taxon>
        <taxon>Pseudomonadati</taxon>
        <taxon>Bacteroidota</taxon>
        <taxon>Cytophagia</taxon>
        <taxon>Cytophagales</taxon>
        <taxon>Cytophagaceae</taxon>
        <taxon>Spirosoma</taxon>
    </lineage>
</organism>